<proteinExistence type="predicted"/>
<dbReference type="InterPro" id="IPR005793">
    <property type="entry name" value="Formyl_trans_C"/>
</dbReference>
<sequence length="297" mass="33241">MRIAIIGQSAFGADVLKILQKNGHEIVVVYTINDKNNREDIIALEAKKLNITVIKRSSWREKDSNGKLRLKSGLLDEYRSHKIELNVLPFCTQYIPLEIIDEPKYKSIIYHPSLLPAHRGASAINWTLIKGDEKAGLTVFWADHGLDTGPILLQKSIKIEENDTSSSLYARFLYPEGVKAMAEAVELIKTGKAPKIPQTEIGASYEAPITIKPELAQLDWSLNQRDAHNFIRGNDSVPGAWIVINGEKITLLSSTIYKDTQLPKDSKAIEIKECPSRKIFVHSKGLLLPTSDEKFVS</sequence>
<dbReference type="InterPro" id="IPR011034">
    <property type="entry name" value="Formyl_transferase-like_C_sf"/>
</dbReference>
<dbReference type="GO" id="GO:0004479">
    <property type="term" value="F:methionyl-tRNA formyltransferase activity"/>
    <property type="evidence" value="ECO:0007669"/>
    <property type="project" value="TreeGrafter"/>
</dbReference>
<evidence type="ECO:0000313" key="3">
    <source>
        <dbReference type="EMBL" id="VDN57125.1"/>
    </source>
</evidence>
<dbReference type="PANTHER" id="PTHR11138:SF5">
    <property type="entry name" value="METHIONYL-TRNA FORMYLTRANSFERASE, MITOCHONDRIAL"/>
    <property type="match status" value="1"/>
</dbReference>
<dbReference type="OrthoDB" id="5800189at2759"/>
<evidence type="ECO:0000313" key="4">
    <source>
        <dbReference type="Proteomes" id="UP000038040"/>
    </source>
</evidence>
<dbReference type="GO" id="GO:0005829">
    <property type="term" value="C:cytosol"/>
    <property type="evidence" value="ECO:0007669"/>
    <property type="project" value="TreeGrafter"/>
</dbReference>
<dbReference type="Gene3D" id="3.40.50.170">
    <property type="entry name" value="Formyl transferase, N-terminal domain"/>
    <property type="match status" value="1"/>
</dbReference>
<name>A0A0N4U702_DRAME</name>
<dbReference type="Proteomes" id="UP000038040">
    <property type="component" value="Unplaced"/>
</dbReference>
<protein>
    <submittedName>
        <fullName evidence="6">Methionyl-tRNA formyltransferase</fullName>
    </submittedName>
</protein>
<dbReference type="Proteomes" id="UP000274756">
    <property type="component" value="Unassembled WGS sequence"/>
</dbReference>
<dbReference type="InterPro" id="IPR002376">
    <property type="entry name" value="Formyl_transf_N"/>
</dbReference>
<reference evidence="6" key="1">
    <citation type="submission" date="2017-02" db="UniProtKB">
        <authorList>
            <consortium name="WormBaseParasite"/>
        </authorList>
    </citation>
    <scope>IDENTIFICATION</scope>
</reference>
<dbReference type="EMBL" id="UYYG01001158">
    <property type="protein sequence ID" value="VDN57125.1"/>
    <property type="molecule type" value="Genomic_DNA"/>
</dbReference>
<dbReference type="InterPro" id="IPR036477">
    <property type="entry name" value="Formyl_transf_N_sf"/>
</dbReference>
<evidence type="ECO:0000313" key="5">
    <source>
        <dbReference type="Proteomes" id="UP000274756"/>
    </source>
</evidence>
<dbReference type="WBParaSite" id="DME_0000273801-mRNA-1">
    <property type="protein sequence ID" value="DME_0000273801-mRNA-1"/>
    <property type="gene ID" value="DME_0000273801"/>
</dbReference>
<evidence type="ECO:0000259" key="2">
    <source>
        <dbReference type="Pfam" id="PF02911"/>
    </source>
</evidence>
<dbReference type="SUPFAM" id="SSF50486">
    <property type="entry name" value="FMT C-terminal domain-like"/>
    <property type="match status" value="1"/>
</dbReference>
<dbReference type="STRING" id="318479.A0A0N4U702"/>
<keyword evidence="5" id="KW-1185">Reference proteome</keyword>
<organism evidence="4 6">
    <name type="scientific">Dracunculus medinensis</name>
    <name type="common">Guinea worm</name>
    <dbReference type="NCBI Taxonomy" id="318479"/>
    <lineage>
        <taxon>Eukaryota</taxon>
        <taxon>Metazoa</taxon>
        <taxon>Ecdysozoa</taxon>
        <taxon>Nematoda</taxon>
        <taxon>Chromadorea</taxon>
        <taxon>Rhabditida</taxon>
        <taxon>Spirurina</taxon>
        <taxon>Dracunculoidea</taxon>
        <taxon>Dracunculidae</taxon>
        <taxon>Dracunculus</taxon>
    </lineage>
</organism>
<feature type="domain" description="Formyl transferase N-terminal" evidence="1">
    <location>
        <begin position="1"/>
        <end position="184"/>
    </location>
</feature>
<reference evidence="3 5" key="2">
    <citation type="submission" date="2018-11" db="EMBL/GenBank/DDBJ databases">
        <authorList>
            <consortium name="Pathogen Informatics"/>
        </authorList>
    </citation>
    <scope>NUCLEOTIDE SEQUENCE [LARGE SCALE GENOMIC DNA]</scope>
</reference>
<feature type="domain" description="Formyl transferase C-terminal" evidence="2">
    <location>
        <begin position="211"/>
        <end position="275"/>
    </location>
</feature>
<gene>
    <name evidence="3" type="ORF">DME_LOCUS7098</name>
</gene>
<dbReference type="Pfam" id="PF02911">
    <property type="entry name" value="Formyl_trans_C"/>
    <property type="match status" value="1"/>
</dbReference>
<accession>A0A0N4U702</accession>
<dbReference type="SUPFAM" id="SSF53328">
    <property type="entry name" value="Formyltransferase"/>
    <property type="match status" value="1"/>
</dbReference>
<dbReference type="PANTHER" id="PTHR11138">
    <property type="entry name" value="METHIONYL-TRNA FORMYLTRANSFERASE"/>
    <property type="match status" value="1"/>
</dbReference>
<evidence type="ECO:0000259" key="1">
    <source>
        <dbReference type="Pfam" id="PF00551"/>
    </source>
</evidence>
<dbReference type="Gene3D" id="3.10.25.10">
    <property type="entry name" value="Formyl transferase, C-terminal domain"/>
    <property type="match status" value="1"/>
</dbReference>
<dbReference type="Pfam" id="PF00551">
    <property type="entry name" value="Formyl_trans_N"/>
    <property type="match status" value="1"/>
</dbReference>
<evidence type="ECO:0000313" key="6">
    <source>
        <dbReference type="WBParaSite" id="DME_0000273801-mRNA-1"/>
    </source>
</evidence>
<dbReference type="AlphaFoldDB" id="A0A0N4U702"/>
<dbReference type="InterPro" id="IPR037022">
    <property type="entry name" value="Formyl_trans_C_sf"/>
</dbReference>